<dbReference type="InterPro" id="IPR036383">
    <property type="entry name" value="TSP1_rpt_sf"/>
</dbReference>
<dbReference type="SUPFAM" id="SSF82895">
    <property type="entry name" value="TSP-1 type 1 repeat"/>
    <property type="match status" value="1"/>
</dbReference>
<evidence type="ECO:0000313" key="3">
    <source>
        <dbReference type="Proteomes" id="UP000271098"/>
    </source>
</evidence>
<dbReference type="InterPro" id="IPR000884">
    <property type="entry name" value="TSP1_rpt"/>
</dbReference>
<reference evidence="4" key="1">
    <citation type="submission" date="2016-06" db="UniProtKB">
        <authorList>
            <consortium name="WormBaseParasite"/>
        </authorList>
    </citation>
    <scope>IDENTIFICATION</scope>
</reference>
<reference evidence="2 3" key="2">
    <citation type="submission" date="2018-11" db="EMBL/GenBank/DDBJ databases">
        <authorList>
            <consortium name="Pathogen Informatics"/>
        </authorList>
    </citation>
    <scope>NUCLEOTIDE SEQUENCE [LARGE SCALE GENOMIC DNA]</scope>
</reference>
<protein>
    <submittedName>
        <fullName evidence="4">ADAM_CR_2 domain-containing protein</fullName>
    </submittedName>
</protein>
<dbReference type="EMBL" id="UYRT01016314">
    <property type="protein sequence ID" value="VDK55900.1"/>
    <property type="molecule type" value="Genomic_DNA"/>
</dbReference>
<dbReference type="AlphaFoldDB" id="A0A183DDE8"/>
<accession>A0A183DDE8</accession>
<dbReference type="OrthoDB" id="446173at2759"/>
<name>A0A183DDE8_9BILA</name>
<proteinExistence type="predicted"/>
<evidence type="ECO:0000313" key="4">
    <source>
        <dbReference type="WBParaSite" id="GPUH_0000674801-mRNA-1"/>
    </source>
</evidence>
<dbReference type="Pfam" id="PF25379">
    <property type="entry name" value="Adt-1"/>
    <property type="match status" value="1"/>
</dbReference>
<gene>
    <name evidence="2" type="ORF">GPUH_LOCUS6739</name>
</gene>
<dbReference type="Gene3D" id="2.20.100.10">
    <property type="entry name" value="Thrombospondin type-1 (TSP1) repeat"/>
    <property type="match status" value="1"/>
</dbReference>
<evidence type="ECO:0000259" key="1">
    <source>
        <dbReference type="Pfam" id="PF25379"/>
    </source>
</evidence>
<feature type="domain" description="Adt-1/2-like" evidence="1">
    <location>
        <begin position="5"/>
        <end position="51"/>
    </location>
</feature>
<dbReference type="PROSITE" id="PS50092">
    <property type="entry name" value="TSP1"/>
    <property type="match status" value="1"/>
</dbReference>
<dbReference type="InterPro" id="IPR057401">
    <property type="entry name" value="Adt-1/2-like_dom"/>
</dbReference>
<sequence length="120" mass="13166">MLKKIKVFCDVTSRRGSQRNYRFFGDILPDGAPCGSNKYCLDGECLPLSCGNSALITRDLSCPSSSELCPQWPTASGTAIDDAKWSSWSTWSFCSQTCGFGYRQRYVGSEPLCATVAIHC</sequence>
<dbReference type="WBParaSite" id="GPUH_0000674801-mRNA-1">
    <property type="protein sequence ID" value="GPUH_0000674801-mRNA-1"/>
    <property type="gene ID" value="GPUH_0000674801"/>
</dbReference>
<organism evidence="4">
    <name type="scientific">Gongylonema pulchrum</name>
    <dbReference type="NCBI Taxonomy" id="637853"/>
    <lineage>
        <taxon>Eukaryota</taxon>
        <taxon>Metazoa</taxon>
        <taxon>Ecdysozoa</taxon>
        <taxon>Nematoda</taxon>
        <taxon>Chromadorea</taxon>
        <taxon>Rhabditida</taxon>
        <taxon>Spirurina</taxon>
        <taxon>Spiruromorpha</taxon>
        <taxon>Spiruroidea</taxon>
        <taxon>Gongylonematidae</taxon>
        <taxon>Gongylonema</taxon>
    </lineage>
</organism>
<keyword evidence="3" id="KW-1185">Reference proteome</keyword>
<dbReference type="Proteomes" id="UP000271098">
    <property type="component" value="Unassembled WGS sequence"/>
</dbReference>
<evidence type="ECO:0000313" key="2">
    <source>
        <dbReference type="EMBL" id="VDK55900.1"/>
    </source>
</evidence>
<dbReference type="Pfam" id="PF00090">
    <property type="entry name" value="TSP_1"/>
    <property type="match status" value="1"/>
</dbReference>